<dbReference type="AlphaFoldDB" id="A0A286GUJ9"/>
<gene>
    <name evidence="1" type="ORF">SAMN06269250_6294</name>
</gene>
<dbReference type="InterPro" id="IPR014710">
    <property type="entry name" value="RmlC-like_jellyroll"/>
</dbReference>
<protein>
    <recommendedName>
        <fullName evidence="3">Cupin domain-containing protein</fullName>
    </recommendedName>
</protein>
<proteinExistence type="predicted"/>
<dbReference type="OrthoDB" id="9803573at2"/>
<organism evidence="1 2">
    <name type="scientific">Spirosoma fluviale</name>
    <dbReference type="NCBI Taxonomy" id="1597977"/>
    <lineage>
        <taxon>Bacteria</taxon>
        <taxon>Pseudomonadati</taxon>
        <taxon>Bacteroidota</taxon>
        <taxon>Cytophagia</taxon>
        <taxon>Cytophagales</taxon>
        <taxon>Cytophagaceae</taxon>
        <taxon>Spirosoma</taxon>
    </lineage>
</organism>
<sequence>MNALLKTPPEEQGSPLIFNMEPSALAGVPFHTNTANIVRYFSKQFPLHLAVHEVSPVLYPPADYTAPHLHDDCDEINIIISSDELVYKIVLGEEEFTVTNNACIWIPAGLLHSANVLSGAGFFVAVRLEKGRS</sequence>
<name>A0A286GUJ9_9BACT</name>
<keyword evidence="2" id="KW-1185">Reference proteome</keyword>
<reference evidence="2" key="1">
    <citation type="submission" date="2017-09" db="EMBL/GenBank/DDBJ databases">
        <authorList>
            <person name="Varghese N."/>
            <person name="Submissions S."/>
        </authorList>
    </citation>
    <scope>NUCLEOTIDE SEQUENCE [LARGE SCALE GENOMIC DNA]</scope>
    <source>
        <strain evidence="2">DSM 29961</strain>
    </source>
</reference>
<evidence type="ECO:0008006" key="3">
    <source>
        <dbReference type="Google" id="ProtNLM"/>
    </source>
</evidence>
<evidence type="ECO:0000313" key="1">
    <source>
        <dbReference type="EMBL" id="SOD99152.1"/>
    </source>
</evidence>
<dbReference type="RefSeq" id="WP_097131654.1">
    <property type="nucleotide sequence ID" value="NZ_OCNH01000009.1"/>
</dbReference>
<dbReference type="EMBL" id="OCNH01000009">
    <property type="protein sequence ID" value="SOD99152.1"/>
    <property type="molecule type" value="Genomic_DNA"/>
</dbReference>
<dbReference type="SUPFAM" id="SSF51182">
    <property type="entry name" value="RmlC-like cupins"/>
    <property type="match status" value="1"/>
</dbReference>
<dbReference type="InterPro" id="IPR011051">
    <property type="entry name" value="RmlC_Cupin_sf"/>
</dbReference>
<dbReference type="Gene3D" id="2.60.120.10">
    <property type="entry name" value="Jelly Rolls"/>
    <property type="match status" value="1"/>
</dbReference>
<evidence type="ECO:0000313" key="2">
    <source>
        <dbReference type="Proteomes" id="UP000219452"/>
    </source>
</evidence>
<dbReference type="Proteomes" id="UP000219452">
    <property type="component" value="Unassembled WGS sequence"/>
</dbReference>
<accession>A0A286GUJ9</accession>